<proteinExistence type="inferred from homology"/>
<organism evidence="3 4">
    <name type="scientific">Aspergillus tamarii</name>
    <dbReference type="NCBI Taxonomy" id="41984"/>
    <lineage>
        <taxon>Eukaryota</taxon>
        <taxon>Fungi</taxon>
        <taxon>Dikarya</taxon>
        <taxon>Ascomycota</taxon>
        <taxon>Pezizomycotina</taxon>
        <taxon>Eurotiomycetes</taxon>
        <taxon>Eurotiomycetidae</taxon>
        <taxon>Eurotiales</taxon>
        <taxon>Aspergillaceae</taxon>
        <taxon>Aspergillus</taxon>
        <taxon>Aspergillus subgen. Circumdati</taxon>
    </lineage>
</organism>
<keyword evidence="4" id="KW-1185">Reference proteome</keyword>
<dbReference type="PRINTS" id="PR00081">
    <property type="entry name" value="GDHRDH"/>
</dbReference>
<evidence type="ECO:0000313" key="3">
    <source>
        <dbReference type="EMBL" id="KAE8166007.1"/>
    </source>
</evidence>
<evidence type="ECO:0000313" key="4">
    <source>
        <dbReference type="Proteomes" id="UP000326950"/>
    </source>
</evidence>
<name>A0A5N6V5H9_ASPTM</name>
<dbReference type="OrthoDB" id="1274115at2759"/>
<sequence>MPRIWFITGSSSGFGRQLAIAVAQNGDKVVATSRDSTKLDGLRELGIIPTKLEVHKESDIQAVIRNVESTIDSIDILVNNIGYILEGAIEECSNEEIIAQFDTNLFPQVRVLRVVLTYLRAWKSGVIAKFGSIGGWNAAVAIYTESLAAELAPFHIDVTCVEPGYFRTDFLTGGHKNTQQTRDGLAAYSRRQPGDPVKGAQVLVEALTKAARCEGRQLPPRLALGADSLTAIGRSLKREQEMLDSWWDIIVSTDCDDVRG</sequence>
<dbReference type="SUPFAM" id="SSF51735">
    <property type="entry name" value="NAD(P)-binding Rossmann-fold domains"/>
    <property type="match status" value="1"/>
</dbReference>
<dbReference type="InterPro" id="IPR036291">
    <property type="entry name" value="NAD(P)-bd_dom_sf"/>
</dbReference>
<comment type="similarity">
    <text evidence="1">Belongs to the short-chain dehydrogenases/reductases (SDR) family.</text>
</comment>
<dbReference type="GO" id="GO:0016491">
    <property type="term" value="F:oxidoreductase activity"/>
    <property type="evidence" value="ECO:0007669"/>
    <property type="project" value="UniProtKB-KW"/>
</dbReference>
<reference evidence="3 4" key="1">
    <citation type="submission" date="2019-04" db="EMBL/GenBank/DDBJ databases">
        <title>Friends and foes A comparative genomics study of 23 Aspergillus species from section Flavi.</title>
        <authorList>
            <consortium name="DOE Joint Genome Institute"/>
            <person name="Kjaerbolling I."/>
            <person name="Vesth T."/>
            <person name="Frisvad J.C."/>
            <person name="Nybo J.L."/>
            <person name="Theobald S."/>
            <person name="Kildgaard S."/>
            <person name="Isbrandt T."/>
            <person name="Kuo A."/>
            <person name="Sato A."/>
            <person name="Lyhne E.K."/>
            <person name="Kogle M.E."/>
            <person name="Wiebenga A."/>
            <person name="Kun R.S."/>
            <person name="Lubbers R.J."/>
            <person name="Makela M.R."/>
            <person name="Barry K."/>
            <person name="Chovatia M."/>
            <person name="Clum A."/>
            <person name="Daum C."/>
            <person name="Haridas S."/>
            <person name="He G."/>
            <person name="LaButti K."/>
            <person name="Lipzen A."/>
            <person name="Mondo S."/>
            <person name="Riley R."/>
            <person name="Salamov A."/>
            <person name="Simmons B.A."/>
            <person name="Magnuson J.K."/>
            <person name="Henrissat B."/>
            <person name="Mortensen U.H."/>
            <person name="Larsen T.O."/>
            <person name="Devries R.P."/>
            <person name="Grigoriev I.V."/>
            <person name="Machida M."/>
            <person name="Baker S.E."/>
            <person name="Andersen M.R."/>
        </authorList>
    </citation>
    <scope>NUCLEOTIDE SEQUENCE [LARGE SCALE GENOMIC DNA]</scope>
    <source>
        <strain evidence="3 4">CBS 117626</strain>
    </source>
</reference>
<evidence type="ECO:0000256" key="2">
    <source>
        <dbReference type="ARBA" id="ARBA00023002"/>
    </source>
</evidence>
<dbReference type="AlphaFoldDB" id="A0A5N6V5H9"/>
<accession>A0A5N6V5H9</accession>
<keyword evidence="2" id="KW-0560">Oxidoreductase</keyword>
<dbReference type="PANTHER" id="PTHR43976">
    <property type="entry name" value="SHORT CHAIN DEHYDROGENASE"/>
    <property type="match status" value="1"/>
</dbReference>
<evidence type="ECO:0000256" key="1">
    <source>
        <dbReference type="ARBA" id="ARBA00006484"/>
    </source>
</evidence>
<dbReference type="Pfam" id="PF00106">
    <property type="entry name" value="adh_short"/>
    <property type="match status" value="1"/>
</dbReference>
<dbReference type="InterPro" id="IPR002347">
    <property type="entry name" value="SDR_fam"/>
</dbReference>
<dbReference type="InterPro" id="IPR051911">
    <property type="entry name" value="SDR_oxidoreductase"/>
</dbReference>
<protein>
    <submittedName>
        <fullName evidence="3">NAD(P)-binding protein</fullName>
    </submittedName>
</protein>
<dbReference type="EMBL" id="ML738596">
    <property type="protein sequence ID" value="KAE8166007.1"/>
    <property type="molecule type" value="Genomic_DNA"/>
</dbReference>
<dbReference type="Gene3D" id="3.40.50.720">
    <property type="entry name" value="NAD(P)-binding Rossmann-like Domain"/>
    <property type="match status" value="1"/>
</dbReference>
<dbReference type="Proteomes" id="UP000326950">
    <property type="component" value="Unassembled WGS sequence"/>
</dbReference>
<gene>
    <name evidence="3" type="ORF">BDV40DRAFT_285692</name>
</gene>
<dbReference type="PANTHER" id="PTHR43976:SF16">
    <property type="entry name" value="SHORT-CHAIN DEHYDROGENASE_REDUCTASE FAMILY PROTEIN"/>
    <property type="match status" value="1"/>
</dbReference>